<accession>A0A9N9TBI5</accession>
<gene>
    <name evidence="2" type="ORF">DIABBA_LOCUS12331</name>
</gene>
<evidence type="ECO:0000313" key="3">
    <source>
        <dbReference type="Proteomes" id="UP001153709"/>
    </source>
</evidence>
<evidence type="ECO:0000313" key="2">
    <source>
        <dbReference type="EMBL" id="CAG9839576.1"/>
    </source>
</evidence>
<organism evidence="2 3">
    <name type="scientific">Diabrotica balteata</name>
    <name type="common">Banded cucumber beetle</name>
    <dbReference type="NCBI Taxonomy" id="107213"/>
    <lineage>
        <taxon>Eukaryota</taxon>
        <taxon>Metazoa</taxon>
        <taxon>Ecdysozoa</taxon>
        <taxon>Arthropoda</taxon>
        <taxon>Hexapoda</taxon>
        <taxon>Insecta</taxon>
        <taxon>Pterygota</taxon>
        <taxon>Neoptera</taxon>
        <taxon>Endopterygota</taxon>
        <taxon>Coleoptera</taxon>
        <taxon>Polyphaga</taxon>
        <taxon>Cucujiformia</taxon>
        <taxon>Chrysomeloidea</taxon>
        <taxon>Chrysomelidae</taxon>
        <taxon>Galerucinae</taxon>
        <taxon>Diabroticina</taxon>
        <taxon>Diabroticites</taxon>
        <taxon>Diabrotica</taxon>
    </lineage>
</organism>
<keyword evidence="3" id="KW-1185">Reference proteome</keyword>
<dbReference type="AlphaFoldDB" id="A0A9N9TBI5"/>
<evidence type="ECO:0000256" key="1">
    <source>
        <dbReference type="SAM" id="MobiDB-lite"/>
    </source>
</evidence>
<sequence length="296" mass="35001">MTDQYIAETVKETTKQRTRIRKECEKEDGISRRKFTRNYFLTTDENQSIEICQAMYLQTFDLTLKKVRIIVEKKRASQSNICPMDGRGKHFKHSKIQTDRKDVIRKHINSFPAYNSHYSRERTSKKYLSPDLSVAEIYRLYCKYCRNNNINHEKESMYRKIFNEDFNLSFHSPANDTCAKCDQFNVSLRSMESKQLTKEEEDEQGKLLMEREKHLDLAETAYKQKSRGSTRNRKNEMEIEQPEPINSEPLPLADIKVKDLLGLLPYISKYNRPFYQNLKKSNDIDADIIPVPDIND</sequence>
<reference evidence="2" key="1">
    <citation type="submission" date="2022-01" db="EMBL/GenBank/DDBJ databases">
        <authorList>
            <person name="King R."/>
        </authorList>
    </citation>
    <scope>NUCLEOTIDE SEQUENCE</scope>
</reference>
<feature type="region of interest" description="Disordered" evidence="1">
    <location>
        <begin position="223"/>
        <end position="245"/>
    </location>
</feature>
<dbReference type="PANTHER" id="PTHR10773">
    <property type="entry name" value="DNA-DIRECTED RNA POLYMERASES I, II, AND III SUBUNIT RPABC2"/>
    <property type="match status" value="1"/>
</dbReference>
<dbReference type="PANTHER" id="PTHR10773:SF19">
    <property type="match status" value="1"/>
</dbReference>
<proteinExistence type="predicted"/>
<dbReference type="OrthoDB" id="6765384at2759"/>
<dbReference type="Proteomes" id="UP001153709">
    <property type="component" value="Chromosome 8"/>
</dbReference>
<protein>
    <submittedName>
        <fullName evidence="2">Uncharacterized protein</fullName>
    </submittedName>
</protein>
<dbReference type="EMBL" id="OU898283">
    <property type="protein sequence ID" value="CAG9839576.1"/>
    <property type="molecule type" value="Genomic_DNA"/>
</dbReference>
<name>A0A9N9TBI5_DIABA</name>